<gene>
    <name evidence="1" type="ORF">D7X12_32345</name>
</gene>
<name>A0A3A8MXU5_9BACT</name>
<dbReference type="Proteomes" id="UP000273405">
    <property type="component" value="Unassembled WGS sequence"/>
</dbReference>
<organism evidence="1 2">
    <name type="scientific">Corallococcus sicarius</name>
    <dbReference type="NCBI Taxonomy" id="2316726"/>
    <lineage>
        <taxon>Bacteria</taxon>
        <taxon>Pseudomonadati</taxon>
        <taxon>Myxococcota</taxon>
        <taxon>Myxococcia</taxon>
        <taxon>Myxococcales</taxon>
        <taxon>Cystobacterineae</taxon>
        <taxon>Myxococcaceae</taxon>
        <taxon>Corallococcus</taxon>
    </lineage>
</organism>
<evidence type="ECO:0000313" key="1">
    <source>
        <dbReference type="EMBL" id="RKH36683.1"/>
    </source>
</evidence>
<dbReference type="EMBL" id="RAWG01000289">
    <property type="protein sequence ID" value="RKH36683.1"/>
    <property type="molecule type" value="Genomic_DNA"/>
</dbReference>
<sequence>MLGGLWSMLFGCKSATPGAAKVPGTPFNPQTAGCYERLAKVGPAYQQGYQDMAALLGESEPLVSLLPRVVSTHERVLQAGRAAPVNPKMLEEDVYLCCMRDTLEARVAREVRATVEGDAGTQDKRARLEALLEGVRGLPWSGPKWTTMERPAIEKHVQDALAALP</sequence>
<dbReference type="AlphaFoldDB" id="A0A3A8MXU5"/>
<dbReference type="RefSeq" id="WP_120629088.1">
    <property type="nucleotide sequence ID" value="NZ_RAWG01000289.1"/>
</dbReference>
<evidence type="ECO:0000313" key="2">
    <source>
        <dbReference type="Proteomes" id="UP000273405"/>
    </source>
</evidence>
<protein>
    <submittedName>
        <fullName evidence="1">Uncharacterized protein</fullName>
    </submittedName>
</protein>
<proteinExistence type="predicted"/>
<reference evidence="2" key="1">
    <citation type="submission" date="2018-09" db="EMBL/GenBank/DDBJ databases">
        <authorList>
            <person name="Livingstone P.G."/>
            <person name="Whitworth D.E."/>
        </authorList>
    </citation>
    <scope>NUCLEOTIDE SEQUENCE [LARGE SCALE GENOMIC DNA]</scope>
    <source>
        <strain evidence="2">CA040B</strain>
    </source>
</reference>
<dbReference type="OrthoDB" id="5517178at2"/>
<comment type="caution">
    <text evidence="1">The sequence shown here is derived from an EMBL/GenBank/DDBJ whole genome shotgun (WGS) entry which is preliminary data.</text>
</comment>
<accession>A0A3A8MXU5</accession>
<keyword evidence="2" id="KW-1185">Reference proteome</keyword>